<dbReference type="AlphaFoldDB" id="A0A401SCD2"/>
<dbReference type="SUPFAM" id="SSF47473">
    <property type="entry name" value="EF-hand"/>
    <property type="match status" value="1"/>
</dbReference>
<evidence type="ECO:0000256" key="3">
    <source>
        <dbReference type="ARBA" id="ARBA00022737"/>
    </source>
</evidence>
<feature type="binding site" evidence="5">
    <location>
        <position position="109"/>
    </location>
    <ligand>
        <name>Ca(2+)</name>
        <dbReference type="ChEBI" id="CHEBI:29108"/>
        <label>1</label>
    </ligand>
</feature>
<evidence type="ECO:0000313" key="9">
    <source>
        <dbReference type="Proteomes" id="UP000287033"/>
    </source>
</evidence>
<evidence type="ECO:0000256" key="1">
    <source>
        <dbReference type="ARBA" id="ARBA00009753"/>
    </source>
</evidence>
<feature type="binding site" evidence="5">
    <location>
        <position position="137"/>
    </location>
    <ligand>
        <name>Ca(2+)</name>
        <dbReference type="ChEBI" id="CHEBI:29108"/>
        <label>1</label>
    </ligand>
</feature>
<dbReference type="PANTHER" id="PTHR11653:SF10">
    <property type="entry name" value="EF-HAND DOMAIN-CONTAINING PROTEIN"/>
    <property type="match status" value="1"/>
</dbReference>
<feature type="binding site" evidence="5">
    <location>
        <position position="141"/>
    </location>
    <ligand>
        <name>Ca(2+)</name>
        <dbReference type="ChEBI" id="CHEBI:29108"/>
        <label>1</label>
    </ligand>
</feature>
<dbReference type="GO" id="GO:0005737">
    <property type="term" value="C:cytoplasm"/>
    <property type="evidence" value="ECO:0007669"/>
    <property type="project" value="TreeGrafter"/>
</dbReference>
<evidence type="ECO:0000259" key="7">
    <source>
        <dbReference type="PROSITE" id="PS50222"/>
    </source>
</evidence>
<dbReference type="PROSITE" id="PS50222">
    <property type="entry name" value="EF_HAND_2"/>
    <property type="match status" value="1"/>
</dbReference>
<keyword evidence="3" id="KW-0677">Repeat</keyword>
<evidence type="ECO:0000313" key="8">
    <source>
        <dbReference type="EMBL" id="GCC28058.1"/>
    </source>
</evidence>
<keyword evidence="4 5" id="KW-0106">Calcium</keyword>
<feature type="binding site" evidence="5">
    <location>
        <position position="148"/>
    </location>
    <ligand>
        <name>Ca(2+)</name>
        <dbReference type="ChEBI" id="CHEBI:29108"/>
        <label>1</label>
    </ligand>
</feature>
<gene>
    <name evidence="8" type="ORF">chiPu_0006484</name>
</gene>
<organism evidence="8 9">
    <name type="scientific">Chiloscyllium punctatum</name>
    <name type="common">Brownbanded bambooshark</name>
    <name type="synonym">Hemiscyllium punctatum</name>
    <dbReference type="NCBI Taxonomy" id="137246"/>
    <lineage>
        <taxon>Eukaryota</taxon>
        <taxon>Metazoa</taxon>
        <taxon>Chordata</taxon>
        <taxon>Craniata</taxon>
        <taxon>Vertebrata</taxon>
        <taxon>Chondrichthyes</taxon>
        <taxon>Elasmobranchii</taxon>
        <taxon>Galeomorphii</taxon>
        <taxon>Galeoidea</taxon>
        <taxon>Orectolobiformes</taxon>
        <taxon>Hemiscylliidae</taxon>
        <taxon>Chiloscyllium</taxon>
    </lineage>
</organism>
<dbReference type="Pfam" id="PF13499">
    <property type="entry name" value="EF-hand_7"/>
    <property type="match status" value="1"/>
</dbReference>
<feature type="binding site" evidence="5">
    <location>
        <position position="98"/>
    </location>
    <ligand>
        <name>Ca(2+)</name>
        <dbReference type="ChEBI" id="CHEBI:29108"/>
        <label>1</label>
    </ligand>
</feature>
<reference evidence="8 9" key="1">
    <citation type="journal article" date="2018" name="Nat. Ecol. Evol.">
        <title>Shark genomes provide insights into elasmobranch evolution and the origin of vertebrates.</title>
        <authorList>
            <person name="Hara Y"/>
            <person name="Yamaguchi K"/>
            <person name="Onimaru K"/>
            <person name="Kadota M"/>
            <person name="Koyanagi M"/>
            <person name="Keeley SD"/>
            <person name="Tatsumi K"/>
            <person name="Tanaka K"/>
            <person name="Motone F"/>
            <person name="Kageyama Y"/>
            <person name="Nozu R"/>
            <person name="Adachi N"/>
            <person name="Nishimura O"/>
            <person name="Nakagawa R"/>
            <person name="Tanegashima C"/>
            <person name="Kiyatake I"/>
            <person name="Matsumoto R"/>
            <person name="Murakumo K"/>
            <person name="Nishida K"/>
            <person name="Terakita A"/>
            <person name="Kuratani S"/>
            <person name="Sato K"/>
            <person name="Hyodo S Kuraku.S."/>
        </authorList>
    </citation>
    <scope>NUCLEOTIDE SEQUENCE [LARGE SCALE GENOMIC DNA]</scope>
</reference>
<evidence type="ECO:0000256" key="2">
    <source>
        <dbReference type="ARBA" id="ARBA00022723"/>
    </source>
</evidence>
<dbReference type="InterPro" id="IPR008080">
    <property type="entry name" value="Parvalbumin"/>
</dbReference>
<keyword evidence="9" id="KW-1185">Reference proteome</keyword>
<sequence length="155" mass="17370">MRHNPSTAKSHLNGLHIKQVFQESSRRQGTSLPSGARPRDYPESFTMEITDVLSVADISTALKECQANNSFDCKKFFMTCGLSKKSAEDIRKVFRAIDDDDSGFIEEDELKYFLQRFSAGARVLNDKETKTFMDGGDKDGDGRLGTDEFVDLVLS</sequence>
<dbReference type="OMA" id="ESCRCHP"/>
<feature type="binding site" evidence="5">
    <location>
        <position position="104"/>
    </location>
    <ligand>
        <name>Ca(2+)</name>
        <dbReference type="ChEBI" id="CHEBI:29108"/>
        <label>1</label>
    </ligand>
</feature>
<evidence type="ECO:0000256" key="5">
    <source>
        <dbReference type="PIRSR" id="PIRSR608080-1"/>
    </source>
</evidence>
<feature type="binding site" evidence="5">
    <location>
        <position position="100"/>
    </location>
    <ligand>
        <name>Ca(2+)</name>
        <dbReference type="ChEBI" id="CHEBI:29108"/>
        <label>1</label>
    </ligand>
</feature>
<dbReference type="InterPro" id="IPR018247">
    <property type="entry name" value="EF_Hand_1_Ca_BS"/>
</dbReference>
<dbReference type="SMART" id="SM00054">
    <property type="entry name" value="EFh"/>
    <property type="match status" value="2"/>
</dbReference>
<dbReference type="InterPro" id="IPR002048">
    <property type="entry name" value="EF_hand_dom"/>
</dbReference>
<dbReference type="EMBL" id="BEZZ01000190">
    <property type="protein sequence ID" value="GCC28058.1"/>
    <property type="molecule type" value="Genomic_DNA"/>
</dbReference>
<dbReference type="PRINTS" id="PR01697">
    <property type="entry name" value="PARVALBUMIN"/>
</dbReference>
<comment type="function">
    <text evidence="6">In muscle, parvalbumin is thought to be involved in relaxation after contraction. It binds two calcium ions.</text>
</comment>
<dbReference type="PROSITE" id="PS00018">
    <property type="entry name" value="EF_HAND_1"/>
    <property type="match status" value="2"/>
</dbReference>
<name>A0A401SCD2_CHIPU</name>
<dbReference type="GO" id="GO:0005509">
    <property type="term" value="F:calcium ion binding"/>
    <property type="evidence" value="ECO:0007669"/>
    <property type="project" value="UniProtKB-UniRule"/>
</dbReference>
<dbReference type="OrthoDB" id="26525at2759"/>
<dbReference type="Proteomes" id="UP000287033">
    <property type="component" value="Unassembled WGS sequence"/>
</dbReference>
<protein>
    <recommendedName>
        <fullName evidence="6">Parvalbumin</fullName>
    </recommendedName>
</protein>
<comment type="similarity">
    <text evidence="1 6">Belongs to the parvalbumin family.</text>
</comment>
<evidence type="ECO:0000256" key="4">
    <source>
        <dbReference type="ARBA" id="ARBA00022837"/>
    </source>
</evidence>
<dbReference type="InterPro" id="IPR011992">
    <property type="entry name" value="EF-hand-dom_pair"/>
</dbReference>
<feature type="binding site" evidence="5">
    <location>
        <position position="139"/>
    </location>
    <ligand>
        <name>Ca(2+)</name>
        <dbReference type="ChEBI" id="CHEBI:29108"/>
        <label>1</label>
    </ligand>
</feature>
<dbReference type="FunFam" id="1.10.238.10:FF:000060">
    <property type="entry name" value="Parvalbumin, thymic"/>
    <property type="match status" value="1"/>
</dbReference>
<comment type="caution">
    <text evidence="8">The sequence shown here is derived from an EMBL/GenBank/DDBJ whole genome shotgun (WGS) entry which is preliminary data.</text>
</comment>
<accession>A0A401SCD2</accession>
<keyword evidence="2 5" id="KW-0479">Metal-binding</keyword>
<dbReference type="CDD" id="cd16255">
    <property type="entry name" value="EFh_parvalbumin_beta"/>
    <property type="match status" value="1"/>
</dbReference>
<feature type="domain" description="EF-hand" evidence="7">
    <location>
        <begin position="85"/>
        <end position="120"/>
    </location>
</feature>
<evidence type="ECO:0000256" key="6">
    <source>
        <dbReference type="RuleBase" id="RU368048"/>
    </source>
</evidence>
<dbReference type="Gene3D" id="1.10.238.10">
    <property type="entry name" value="EF-hand"/>
    <property type="match status" value="1"/>
</dbReference>
<feature type="binding site" evidence="5">
    <location>
        <position position="102"/>
    </location>
    <ligand>
        <name>Ca(2+)</name>
        <dbReference type="ChEBI" id="CHEBI:29108"/>
        <label>2</label>
    </ligand>
</feature>
<dbReference type="PANTHER" id="PTHR11653">
    <property type="entry name" value="PARVALBUMIN ALPHA"/>
    <property type="match status" value="1"/>
</dbReference>
<proteinExistence type="inferred from homology"/>
<dbReference type="STRING" id="137246.A0A401SCD2"/>